<comment type="catalytic activity">
    <reaction evidence="1">
        <text>N-terminal L-glutaminyl-[peptide] = N-terminal 5-oxo-L-prolyl-[peptide] + NH4(+)</text>
        <dbReference type="Rhea" id="RHEA:23652"/>
        <dbReference type="Rhea" id="RHEA-COMP:11736"/>
        <dbReference type="Rhea" id="RHEA-COMP:11846"/>
        <dbReference type="ChEBI" id="CHEBI:28938"/>
        <dbReference type="ChEBI" id="CHEBI:64722"/>
        <dbReference type="ChEBI" id="CHEBI:87215"/>
        <dbReference type="EC" id="2.3.2.5"/>
    </reaction>
</comment>
<keyword evidence="10" id="KW-1015">Disulfide bond</keyword>
<feature type="chain" id="PRO_5035691124" description="Glutaminyl-peptide cyclotransferase" evidence="12">
    <location>
        <begin position="25"/>
        <end position="341"/>
    </location>
</feature>
<evidence type="ECO:0000256" key="1">
    <source>
        <dbReference type="ARBA" id="ARBA00000001"/>
    </source>
</evidence>
<dbReference type="EC" id="2.3.2.5" evidence="4"/>
<evidence type="ECO:0000256" key="4">
    <source>
        <dbReference type="ARBA" id="ARBA00012012"/>
    </source>
</evidence>
<gene>
    <name evidence="14" type="ORF">GRG538_LOCUS3197</name>
    <name evidence="15" type="ORF">KIK155_LOCUS24902</name>
</gene>
<dbReference type="GO" id="GO:0005576">
    <property type="term" value="C:extracellular region"/>
    <property type="evidence" value="ECO:0007669"/>
    <property type="project" value="UniProtKB-SubCell"/>
</dbReference>
<evidence type="ECO:0000313" key="14">
    <source>
        <dbReference type="EMBL" id="CAF3327980.1"/>
    </source>
</evidence>
<evidence type="ECO:0000313" key="15">
    <source>
        <dbReference type="EMBL" id="CAF3674501.1"/>
    </source>
</evidence>
<proteinExistence type="inferred from homology"/>
<comment type="caution">
    <text evidence="14">The sequence shown here is derived from an EMBL/GenBank/DDBJ whole genome shotgun (WGS) entry which is preliminary data.</text>
</comment>
<dbReference type="EMBL" id="CAJNYV010004502">
    <property type="protein sequence ID" value="CAF3674501.1"/>
    <property type="molecule type" value="Genomic_DNA"/>
</dbReference>
<keyword evidence="9" id="KW-0862">Zinc</keyword>
<comment type="similarity">
    <text evidence="3">Belongs to the glutaminyl-peptide cyclotransferase family.</text>
</comment>
<evidence type="ECO:0000313" key="16">
    <source>
        <dbReference type="Proteomes" id="UP000663872"/>
    </source>
</evidence>
<dbReference type="AlphaFoldDB" id="A0A817UA70"/>
<dbReference type="GO" id="GO:0008270">
    <property type="term" value="F:zinc ion binding"/>
    <property type="evidence" value="ECO:0007669"/>
    <property type="project" value="TreeGrafter"/>
</dbReference>
<evidence type="ECO:0000256" key="7">
    <source>
        <dbReference type="ARBA" id="ARBA00022679"/>
    </source>
</evidence>
<dbReference type="PANTHER" id="PTHR12283">
    <property type="entry name" value="GLUTAMINYL-PEPTIDE CYCLOTRANSFERASE"/>
    <property type="match status" value="1"/>
</dbReference>
<evidence type="ECO:0000259" key="13">
    <source>
        <dbReference type="Pfam" id="PF04389"/>
    </source>
</evidence>
<organism evidence="14 16">
    <name type="scientific">Rotaria socialis</name>
    <dbReference type="NCBI Taxonomy" id="392032"/>
    <lineage>
        <taxon>Eukaryota</taxon>
        <taxon>Metazoa</taxon>
        <taxon>Spiralia</taxon>
        <taxon>Gnathifera</taxon>
        <taxon>Rotifera</taxon>
        <taxon>Eurotatoria</taxon>
        <taxon>Bdelloidea</taxon>
        <taxon>Philodinida</taxon>
        <taxon>Philodinidae</taxon>
        <taxon>Rotaria</taxon>
    </lineage>
</organism>
<evidence type="ECO:0000256" key="12">
    <source>
        <dbReference type="SAM" id="SignalP"/>
    </source>
</evidence>
<keyword evidence="12" id="KW-0732">Signal</keyword>
<dbReference type="GO" id="GO:0016603">
    <property type="term" value="F:glutaminyl-peptide cyclotransferase activity"/>
    <property type="evidence" value="ECO:0007669"/>
    <property type="project" value="UniProtKB-EC"/>
</dbReference>
<sequence>MSLTSVFSIIFISCLCYNIHLVQTRRAKHGVREISAKQYQCFSISENSNDFRNSLLRPLLIQRVSGTSGNAQARQFILSKLRSLNMWDIELDTFDERTPDGNVEFTNIIATLDPRATRRLVLACHYDSKKLPNFVGATDSAVPCAMLLDIAISLQNQLNQIKQNRGNPTLQLIFFDGEEAVRDWTKSDSLYGSRHLANKMRSTNVPGQQNLNQIDAMDMFILLDLIGDKSVQFQNFFDRTTGKYYSRLRDIESGLFRSYNNNAYKRTVFSAGVSGSFIEDDHVPFLHLDVPILHLISVPFPSTWHRDTDNEANLDFPSITHLRNVMKIFVIEYLHLDPQIC</sequence>
<dbReference type="Proteomes" id="UP000663865">
    <property type="component" value="Unassembled WGS sequence"/>
</dbReference>
<dbReference type="InterPro" id="IPR037457">
    <property type="entry name" value="M28_QC"/>
</dbReference>
<feature type="domain" description="Peptidase M28" evidence="13">
    <location>
        <begin position="107"/>
        <end position="326"/>
    </location>
</feature>
<keyword evidence="11" id="KW-0012">Acyltransferase</keyword>
<dbReference type="InterPro" id="IPR040234">
    <property type="entry name" value="QC/QCL"/>
</dbReference>
<dbReference type="CDD" id="cd03880">
    <property type="entry name" value="M28_QC_like"/>
    <property type="match status" value="1"/>
</dbReference>
<evidence type="ECO:0000256" key="3">
    <source>
        <dbReference type="ARBA" id="ARBA00006014"/>
    </source>
</evidence>
<name>A0A817UA70_9BILA</name>
<evidence type="ECO:0000256" key="8">
    <source>
        <dbReference type="ARBA" id="ARBA00022723"/>
    </source>
</evidence>
<evidence type="ECO:0000256" key="5">
    <source>
        <dbReference type="ARBA" id="ARBA00016861"/>
    </source>
</evidence>
<keyword evidence="6" id="KW-0964">Secreted</keyword>
<dbReference type="Pfam" id="PF04389">
    <property type="entry name" value="Peptidase_M28"/>
    <property type="match status" value="1"/>
</dbReference>
<reference evidence="14" key="1">
    <citation type="submission" date="2021-02" db="EMBL/GenBank/DDBJ databases">
        <authorList>
            <person name="Nowell W R."/>
        </authorList>
    </citation>
    <scope>NUCLEOTIDE SEQUENCE</scope>
</reference>
<evidence type="ECO:0000256" key="11">
    <source>
        <dbReference type="ARBA" id="ARBA00023315"/>
    </source>
</evidence>
<protein>
    <recommendedName>
        <fullName evidence="5">Glutaminyl-peptide cyclotransferase</fullName>
        <ecNumber evidence="4">2.3.2.5</ecNumber>
    </recommendedName>
</protein>
<dbReference type="InterPro" id="IPR007484">
    <property type="entry name" value="Peptidase_M28"/>
</dbReference>
<comment type="subcellular location">
    <subcellularLocation>
        <location evidence="2">Secreted</location>
    </subcellularLocation>
</comment>
<dbReference type="Proteomes" id="UP000663872">
    <property type="component" value="Unassembled WGS sequence"/>
</dbReference>
<dbReference type="Gene3D" id="3.40.630.10">
    <property type="entry name" value="Zn peptidases"/>
    <property type="match status" value="1"/>
</dbReference>
<keyword evidence="8" id="KW-0479">Metal-binding</keyword>
<evidence type="ECO:0000256" key="9">
    <source>
        <dbReference type="ARBA" id="ARBA00022833"/>
    </source>
</evidence>
<dbReference type="FunFam" id="3.40.630.10:FF:000029">
    <property type="entry name" value="Glutaminyl-peptide cyclotransferase"/>
    <property type="match status" value="1"/>
</dbReference>
<evidence type="ECO:0000256" key="10">
    <source>
        <dbReference type="ARBA" id="ARBA00023157"/>
    </source>
</evidence>
<accession>A0A817UA70</accession>
<dbReference type="SUPFAM" id="SSF53187">
    <property type="entry name" value="Zn-dependent exopeptidases"/>
    <property type="match status" value="1"/>
</dbReference>
<dbReference type="PANTHER" id="PTHR12283:SF6">
    <property type="entry name" value="GLUTAMINYL-PEPTIDE CYCLOTRANSFERASE-RELATED"/>
    <property type="match status" value="1"/>
</dbReference>
<evidence type="ECO:0000256" key="2">
    <source>
        <dbReference type="ARBA" id="ARBA00004613"/>
    </source>
</evidence>
<keyword evidence="7" id="KW-0808">Transferase</keyword>
<evidence type="ECO:0000256" key="6">
    <source>
        <dbReference type="ARBA" id="ARBA00022525"/>
    </source>
</evidence>
<dbReference type="EMBL" id="CAJNYT010000075">
    <property type="protein sequence ID" value="CAF3327980.1"/>
    <property type="molecule type" value="Genomic_DNA"/>
</dbReference>
<feature type="signal peptide" evidence="12">
    <location>
        <begin position="1"/>
        <end position="24"/>
    </location>
</feature>